<keyword evidence="10" id="KW-0812">Transmembrane</keyword>
<evidence type="ECO:0000256" key="2">
    <source>
        <dbReference type="ARBA" id="ARBA00024012"/>
    </source>
</evidence>
<proteinExistence type="predicted"/>
<comment type="function">
    <text evidence="3">Acts as a cargo receptor for glycogen. Delivers its cargo to an autophagic pathway called glycophagy, resulting in the transport of glycogen to lysosomes.</text>
</comment>
<protein>
    <recommendedName>
        <fullName evidence="6">Starch-binding domain-containing protein 1</fullName>
    </recommendedName>
    <alternativeName>
        <fullName evidence="7">Genethonin-1</fullName>
    </alternativeName>
    <alternativeName>
        <fullName evidence="8">Glycophagy cargo receptor stbd1</fullName>
    </alternativeName>
</protein>
<dbReference type="PROSITE" id="PS51166">
    <property type="entry name" value="CBM20"/>
    <property type="match status" value="1"/>
</dbReference>
<dbReference type="PANTHER" id="PTHR15048">
    <property type="entry name" value="STARCH-BINDING DOMAIN-CONTAINING PROTEIN 1"/>
    <property type="match status" value="1"/>
</dbReference>
<evidence type="ECO:0000256" key="8">
    <source>
        <dbReference type="ARBA" id="ARBA00076001"/>
    </source>
</evidence>
<dbReference type="InterPro" id="IPR034838">
    <property type="entry name" value="CBM20_genethonin_1"/>
</dbReference>
<evidence type="ECO:0000313" key="13">
    <source>
        <dbReference type="Proteomes" id="UP000005226"/>
    </source>
</evidence>
<dbReference type="OMA" id="IDWANDS"/>
<sequence length="708" mass="75285">MPLKKTVAAERRMDLASFFCMIGRHGPAVALAVVAVVTVLAGFYIYRTVTGRRRKAACADGALSPGEEDGEASVIQQSRHRAGESTDLSGDGVTDAMEDVGNLRHRPAAAEKNPPTFAPKIHAAGMKPTAQTEEANRSPAPPHVTAADGVAEASGGVEVKSLEPGNQEEHQEVLGDERPEGGDVSTGSRTGTEENRRCSTDTGDVPAPLICPSKGQQMEKASPEEGKEPCDKTFWSTDLPSEAGASAPDSRDDGDVSAEVMREDAGCDVDDEEAALRSSEVSDAGSSLPWQRQDKMSQCVDEVSESSVNGLERPSPETGNPPEPHRATSCETSHLPPTRELGSAPDAAASATFPDPGVAPGPPVGDLQLSSFEPTQKKDDGNASSAGAGAESGISSLAVSPDAEADGNIFSPEPPVLEGDPQAISLYADDAALSAAIERMSGETLGPLQPCCSQMSHSTSWTVANEDAFGHEIEDGYHRLVEQFAAQIAVSVTSLTDQLTDVRAALEVVETRAKTSAKEKEDSQAEADCERSEISIMEATMETNEWITDTASPLPPWLLPAPVDHPNTRPPPSDRRSACDAAAADVPAGTLLADENMEHFKKVVAVQPMPQNVNVTFRVHYHTQSPHQTVAVTGDQPELGSWKEFLPLEKVKEGDWSAVVGLPTESHVEWKFVLLDKGEVCRWEECGNRLLHTGVGDDVVVHKWWGLV</sequence>
<dbReference type="SUPFAM" id="SSF49452">
    <property type="entry name" value="Starch-binding domain-like"/>
    <property type="match status" value="1"/>
</dbReference>
<dbReference type="PANTHER" id="PTHR15048:SF0">
    <property type="entry name" value="STARCH-BINDING DOMAIN-CONTAINING PROTEIN 1"/>
    <property type="match status" value="1"/>
</dbReference>
<comment type="subunit">
    <text evidence="5">Interacts with the ATG8 family proteins GABARAP and GABARAPL1. Interacts with several glycogen-associated proteins, such as GYS2 (liver glycogen synthase), GDE (glycogen debranching enzyme), GBE1 (glycogen branching enzyme 1) and EPM2A (Laforin).</text>
</comment>
<dbReference type="InParanoid" id="A0A674NBW1"/>
<feature type="compositionally biased region" description="Basic and acidic residues" evidence="9">
    <location>
        <begin position="249"/>
        <end position="265"/>
    </location>
</feature>
<evidence type="ECO:0000256" key="9">
    <source>
        <dbReference type="SAM" id="MobiDB-lite"/>
    </source>
</evidence>
<dbReference type="Ensembl" id="ENSTRUT00000088677.1">
    <property type="protein sequence ID" value="ENSTRUP00000071164.1"/>
    <property type="gene ID" value="ENSTRUG00000031647.1"/>
</dbReference>
<dbReference type="CDD" id="cd05813">
    <property type="entry name" value="CBM20_genethonin_1"/>
    <property type="match status" value="1"/>
</dbReference>
<comment type="subcellular location">
    <subcellularLocation>
        <location evidence="2">Cell membrane</location>
        <location evidence="2">Sarcolemma</location>
        <location evidence="2">T-tubule</location>
    </subcellularLocation>
    <subcellularLocation>
        <location evidence="1">Endoplasmic reticulum membrane</location>
        <topology evidence="1">Single-pass type III membrane protein</topology>
    </subcellularLocation>
    <subcellularLocation>
        <location evidence="4">Preautophagosomal structure membrane</location>
        <topology evidence="4">Single-pass type III membrane protein</topology>
    </subcellularLocation>
</comment>
<keyword evidence="13" id="KW-1185">Reference proteome</keyword>
<dbReference type="GeneID" id="115250185"/>
<feature type="transmembrane region" description="Helical" evidence="10">
    <location>
        <begin position="28"/>
        <end position="46"/>
    </location>
</feature>
<feature type="region of interest" description="Disordered" evidence="9">
    <location>
        <begin position="157"/>
        <end position="393"/>
    </location>
</feature>
<feature type="region of interest" description="Disordered" evidence="9">
    <location>
        <begin position="128"/>
        <end position="147"/>
    </location>
</feature>
<evidence type="ECO:0000256" key="10">
    <source>
        <dbReference type="SAM" id="Phobius"/>
    </source>
</evidence>
<feature type="compositionally biased region" description="Low complexity" evidence="9">
    <location>
        <begin position="382"/>
        <end position="393"/>
    </location>
</feature>
<reference evidence="12 13" key="1">
    <citation type="journal article" date="2011" name="Genome Biol. Evol.">
        <title>Integration of the genetic map and genome assembly of fugu facilitates insights into distinct features of genome evolution in teleosts and mammals.</title>
        <authorList>
            <person name="Kai W."/>
            <person name="Kikuchi K."/>
            <person name="Tohari S."/>
            <person name="Chew A.K."/>
            <person name="Tay A."/>
            <person name="Fujiwara A."/>
            <person name="Hosoya S."/>
            <person name="Suetake H."/>
            <person name="Naruse K."/>
            <person name="Brenner S."/>
            <person name="Suzuki Y."/>
            <person name="Venkatesh B."/>
        </authorList>
    </citation>
    <scope>NUCLEOTIDE SEQUENCE [LARGE SCALE GENOMIC DNA]</scope>
</reference>
<evidence type="ECO:0000256" key="3">
    <source>
        <dbReference type="ARBA" id="ARBA00053886"/>
    </source>
</evidence>
<keyword evidence="10" id="KW-0472">Membrane</keyword>
<dbReference type="KEGG" id="tru:115250185"/>
<dbReference type="Pfam" id="PF00686">
    <property type="entry name" value="CBM_20"/>
    <property type="match status" value="1"/>
</dbReference>
<dbReference type="GO" id="GO:0030315">
    <property type="term" value="C:T-tubule"/>
    <property type="evidence" value="ECO:0007669"/>
    <property type="project" value="UniProtKB-SubCell"/>
</dbReference>
<dbReference type="GeneTree" id="ENSGT00390000007731"/>
<dbReference type="GO" id="GO:0061723">
    <property type="term" value="P:glycophagy"/>
    <property type="evidence" value="ECO:0007669"/>
    <property type="project" value="UniProtKB-ARBA"/>
</dbReference>
<dbReference type="GO" id="GO:2001070">
    <property type="term" value="F:starch binding"/>
    <property type="evidence" value="ECO:0007669"/>
    <property type="project" value="InterPro"/>
</dbReference>
<feature type="compositionally biased region" description="Basic and acidic residues" evidence="9">
    <location>
        <begin position="167"/>
        <end position="181"/>
    </location>
</feature>
<evidence type="ECO:0000256" key="5">
    <source>
        <dbReference type="ARBA" id="ARBA00062412"/>
    </source>
</evidence>
<accession>A0A674NBW1</accession>
<dbReference type="InterPro" id="IPR013784">
    <property type="entry name" value="Carb-bd-like_fold"/>
</dbReference>
<feature type="compositionally biased region" description="Polar residues" evidence="9">
    <location>
        <begin position="279"/>
        <end position="290"/>
    </location>
</feature>
<organism evidence="12 13">
    <name type="scientific">Takifugu rubripes</name>
    <name type="common">Japanese pufferfish</name>
    <name type="synonym">Fugu rubripes</name>
    <dbReference type="NCBI Taxonomy" id="31033"/>
    <lineage>
        <taxon>Eukaryota</taxon>
        <taxon>Metazoa</taxon>
        <taxon>Chordata</taxon>
        <taxon>Craniata</taxon>
        <taxon>Vertebrata</taxon>
        <taxon>Euteleostomi</taxon>
        <taxon>Actinopterygii</taxon>
        <taxon>Neopterygii</taxon>
        <taxon>Teleostei</taxon>
        <taxon>Neoteleostei</taxon>
        <taxon>Acanthomorphata</taxon>
        <taxon>Eupercaria</taxon>
        <taxon>Tetraodontiformes</taxon>
        <taxon>Tetradontoidea</taxon>
        <taxon>Tetraodontidae</taxon>
        <taxon>Takifugu</taxon>
    </lineage>
</organism>
<dbReference type="Gene3D" id="2.60.40.10">
    <property type="entry name" value="Immunoglobulins"/>
    <property type="match status" value="1"/>
</dbReference>
<name>A0A674NBW1_TAKRU</name>
<dbReference type="OrthoDB" id="6123450at2759"/>
<dbReference type="InterPro" id="IPR013783">
    <property type="entry name" value="Ig-like_fold"/>
</dbReference>
<dbReference type="Proteomes" id="UP000005226">
    <property type="component" value="Chromosome 6"/>
</dbReference>
<keyword evidence="10" id="KW-1133">Transmembrane helix</keyword>
<feature type="compositionally biased region" description="Basic and acidic residues" evidence="9">
    <location>
        <begin position="221"/>
        <end position="231"/>
    </location>
</feature>
<evidence type="ECO:0000259" key="11">
    <source>
        <dbReference type="PROSITE" id="PS51166"/>
    </source>
</evidence>
<feature type="region of interest" description="Disordered" evidence="9">
    <location>
        <begin position="61"/>
        <end position="96"/>
    </location>
</feature>
<dbReference type="GO" id="GO:0034045">
    <property type="term" value="C:phagophore assembly site membrane"/>
    <property type="evidence" value="ECO:0007669"/>
    <property type="project" value="UniProtKB-SubCell"/>
</dbReference>
<dbReference type="CTD" id="8987"/>
<feature type="domain" description="CBM20" evidence="11">
    <location>
        <begin position="607"/>
        <end position="706"/>
    </location>
</feature>
<dbReference type="FunFam" id="2.60.40.10:FF:000552">
    <property type="entry name" value="Related to glucoamylase"/>
    <property type="match status" value="1"/>
</dbReference>
<evidence type="ECO:0000256" key="4">
    <source>
        <dbReference type="ARBA" id="ARBA00060405"/>
    </source>
</evidence>
<dbReference type="GO" id="GO:2001069">
    <property type="term" value="F:glycogen binding"/>
    <property type="evidence" value="ECO:0007669"/>
    <property type="project" value="InterPro"/>
</dbReference>
<evidence type="ECO:0000256" key="1">
    <source>
        <dbReference type="ARBA" id="ARBA00004643"/>
    </source>
</evidence>
<reference evidence="12" key="3">
    <citation type="submission" date="2025-09" db="UniProtKB">
        <authorList>
            <consortium name="Ensembl"/>
        </authorList>
    </citation>
    <scope>IDENTIFICATION</scope>
</reference>
<dbReference type="InterPro" id="IPR002044">
    <property type="entry name" value="CBM20"/>
</dbReference>
<evidence type="ECO:0000256" key="7">
    <source>
        <dbReference type="ARBA" id="ARBA00075794"/>
    </source>
</evidence>
<gene>
    <name evidence="12" type="primary">stbd1</name>
</gene>
<dbReference type="GO" id="GO:0005789">
    <property type="term" value="C:endoplasmic reticulum membrane"/>
    <property type="evidence" value="ECO:0007669"/>
    <property type="project" value="UniProtKB-SubCell"/>
</dbReference>
<dbReference type="SMART" id="SM01065">
    <property type="entry name" value="CBM_2"/>
    <property type="match status" value="1"/>
</dbReference>
<dbReference type="AlphaFoldDB" id="A0A674NBW1"/>
<dbReference type="RefSeq" id="XP_029693570.1">
    <property type="nucleotide sequence ID" value="XM_029837710.1"/>
</dbReference>
<reference evidence="12" key="2">
    <citation type="submission" date="2025-08" db="UniProtKB">
        <authorList>
            <consortium name="Ensembl"/>
        </authorList>
    </citation>
    <scope>IDENTIFICATION</scope>
</reference>
<evidence type="ECO:0000313" key="12">
    <source>
        <dbReference type="Ensembl" id="ENSTRUP00000071164.1"/>
    </source>
</evidence>
<evidence type="ECO:0000256" key="6">
    <source>
        <dbReference type="ARBA" id="ARBA00073038"/>
    </source>
</evidence>